<dbReference type="PANTHER" id="PTHR43798:SF31">
    <property type="entry name" value="AB HYDROLASE SUPERFAMILY PROTEIN YCLE"/>
    <property type="match status" value="1"/>
</dbReference>
<evidence type="ECO:0000313" key="4">
    <source>
        <dbReference type="Proteomes" id="UP000288623"/>
    </source>
</evidence>
<evidence type="ECO:0000256" key="1">
    <source>
        <dbReference type="ARBA" id="ARBA00022801"/>
    </source>
</evidence>
<accession>A0A433RUK3</accession>
<dbReference type="AlphaFoldDB" id="A0A433RUK3"/>
<reference evidence="3 4" key="1">
    <citation type="submission" date="2014-11" db="EMBL/GenBank/DDBJ databases">
        <title>Genome sequence and analysis of novel Kurthia sp.</title>
        <authorList>
            <person name="Lawson J.N."/>
            <person name="Gonzalez J.E."/>
            <person name="Rinauldi L."/>
            <person name="Xuan Z."/>
            <person name="Firman A."/>
            <person name="Shaddox L."/>
            <person name="Trudeau A."/>
            <person name="Shah S."/>
            <person name="Reiman D."/>
        </authorList>
    </citation>
    <scope>NUCLEOTIDE SEQUENCE [LARGE SCALE GENOMIC DNA]</scope>
    <source>
        <strain evidence="3 4">3B1D</strain>
    </source>
</reference>
<dbReference type="EMBL" id="JTFC01000029">
    <property type="protein sequence ID" value="RUS56960.1"/>
    <property type="molecule type" value="Genomic_DNA"/>
</dbReference>
<dbReference type="GO" id="GO:0016020">
    <property type="term" value="C:membrane"/>
    <property type="evidence" value="ECO:0007669"/>
    <property type="project" value="TreeGrafter"/>
</dbReference>
<evidence type="ECO:0000259" key="2">
    <source>
        <dbReference type="Pfam" id="PF00561"/>
    </source>
</evidence>
<gene>
    <name evidence="3" type="ORF">QI30_07755</name>
</gene>
<dbReference type="InterPro" id="IPR050266">
    <property type="entry name" value="AB_hydrolase_sf"/>
</dbReference>
<dbReference type="PANTHER" id="PTHR43798">
    <property type="entry name" value="MONOACYLGLYCEROL LIPASE"/>
    <property type="match status" value="1"/>
</dbReference>
<keyword evidence="4" id="KW-1185">Reference proteome</keyword>
<sequence length="281" mass="32699">MWEQHLIETSRGTFEVFVKGSGTPLCITHNYSSFNTSGDYFANTFIENHRVFLVNLRECGNSPKVKHSYQLGLLETVFDLEAIREGLGFEKWSYAGHSTGGILGIIYGIYFSESLNFEIIVGAAARDYMTFSKNCIYNNEHPHFEKMQNLFKSLKNKNLSVDIRNELKIERTKLSLYSPNKYEDYFSLNIAKDMSASRLNFFDREIQLFDVTRKLKFISAPTLIICGKYDVQCPVEYSIEMNELISTSKLVIMDESNHYPFLEEKERFLKEYRTFLDEITI</sequence>
<name>A0A433RUK3_9BACL</name>
<protein>
    <submittedName>
        <fullName evidence="3">Proline iminopeptidase</fullName>
    </submittedName>
</protein>
<organism evidence="3 4">
    <name type="scientific">Candidatus Kurthia intestinigallinarum</name>
    <dbReference type="NCBI Taxonomy" id="1562256"/>
    <lineage>
        <taxon>Bacteria</taxon>
        <taxon>Bacillati</taxon>
        <taxon>Bacillota</taxon>
        <taxon>Bacilli</taxon>
        <taxon>Bacillales</taxon>
        <taxon>Caryophanaceae</taxon>
        <taxon>Kurthia</taxon>
    </lineage>
</organism>
<feature type="domain" description="AB hydrolase-1" evidence="2">
    <location>
        <begin position="48"/>
        <end position="264"/>
    </location>
</feature>
<dbReference type="Gene3D" id="6.10.140.700">
    <property type="match status" value="1"/>
</dbReference>
<dbReference type="RefSeq" id="WP_126990372.1">
    <property type="nucleotide sequence ID" value="NZ_JTFC01000029.1"/>
</dbReference>
<dbReference type="Pfam" id="PF00561">
    <property type="entry name" value="Abhydrolase_1"/>
    <property type="match status" value="1"/>
</dbReference>
<dbReference type="InterPro" id="IPR000073">
    <property type="entry name" value="AB_hydrolase_1"/>
</dbReference>
<keyword evidence="1" id="KW-0378">Hydrolase</keyword>
<proteinExistence type="predicted"/>
<dbReference type="SUPFAM" id="SSF53474">
    <property type="entry name" value="alpha/beta-Hydrolases"/>
    <property type="match status" value="1"/>
</dbReference>
<dbReference type="Gene3D" id="3.40.50.1820">
    <property type="entry name" value="alpha/beta hydrolase"/>
    <property type="match status" value="1"/>
</dbReference>
<dbReference type="OrthoDB" id="9796770at2"/>
<evidence type="ECO:0000313" key="3">
    <source>
        <dbReference type="EMBL" id="RUS56960.1"/>
    </source>
</evidence>
<dbReference type="InterPro" id="IPR029058">
    <property type="entry name" value="AB_hydrolase_fold"/>
</dbReference>
<dbReference type="GO" id="GO:0016787">
    <property type="term" value="F:hydrolase activity"/>
    <property type="evidence" value="ECO:0007669"/>
    <property type="project" value="UniProtKB-KW"/>
</dbReference>
<comment type="caution">
    <text evidence="3">The sequence shown here is derived from an EMBL/GenBank/DDBJ whole genome shotgun (WGS) entry which is preliminary data.</text>
</comment>
<dbReference type="Proteomes" id="UP000288623">
    <property type="component" value="Unassembled WGS sequence"/>
</dbReference>